<evidence type="ECO:0000256" key="1">
    <source>
        <dbReference type="SAM" id="Phobius"/>
    </source>
</evidence>
<comment type="caution">
    <text evidence="2">The sequence shown here is derived from an EMBL/GenBank/DDBJ whole genome shotgun (WGS) entry which is preliminary data.</text>
</comment>
<organism evidence="2 3">
    <name type="scientific">Roseateles terrae</name>
    <dbReference type="NCBI Taxonomy" id="431060"/>
    <lineage>
        <taxon>Bacteria</taxon>
        <taxon>Pseudomonadati</taxon>
        <taxon>Pseudomonadota</taxon>
        <taxon>Betaproteobacteria</taxon>
        <taxon>Burkholderiales</taxon>
        <taxon>Sphaerotilaceae</taxon>
        <taxon>Roseateles</taxon>
    </lineage>
</organism>
<name>A0ABR6GMI2_9BURK</name>
<dbReference type="EMBL" id="JACHXO010000001">
    <property type="protein sequence ID" value="MBB3192882.1"/>
    <property type="molecule type" value="Genomic_DNA"/>
</dbReference>
<dbReference type="Proteomes" id="UP000574369">
    <property type="component" value="Unassembled WGS sequence"/>
</dbReference>
<dbReference type="RefSeq" id="WP_184293977.1">
    <property type="nucleotide sequence ID" value="NZ_JACHXO010000001.1"/>
</dbReference>
<keyword evidence="3" id="KW-1185">Reference proteome</keyword>
<keyword evidence="1" id="KW-0812">Transmembrane</keyword>
<proteinExistence type="predicted"/>
<evidence type="ECO:0000313" key="3">
    <source>
        <dbReference type="Proteomes" id="UP000574369"/>
    </source>
</evidence>
<sequence>MNPTTEPGSLSPEPQPSGWLDGVTRKLLVAGMAALAILALVYPESRRREAIAAVEAIHHCDLAAARAELTDDARELAAAHCRTLRMAYRDQFGQEL</sequence>
<evidence type="ECO:0000313" key="2">
    <source>
        <dbReference type="EMBL" id="MBB3192882.1"/>
    </source>
</evidence>
<reference evidence="2 3" key="1">
    <citation type="submission" date="2020-08" db="EMBL/GenBank/DDBJ databases">
        <title>Genomic Encyclopedia of Type Strains, Phase III (KMG-III): the genomes of soil and plant-associated and newly described type strains.</title>
        <authorList>
            <person name="Whitman W."/>
        </authorList>
    </citation>
    <scope>NUCLEOTIDE SEQUENCE [LARGE SCALE GENOMIC DNA]</scope>
    <source>
        <strain evidence="2 3">CECT 7247</strain>
    </source>
</reference>
<protein>
    <submittedName>
        <fullName evidence="2">Uncharacterized protein</fullName>
    </submittedName>
</protein>
<gene>
    <name evidence="2" type="ORF">FHS28_000247</name>
</gene>
<feature type="transmembrane region" description="Helical" evidence="1">
    <location>
        <begin position="23"/>
        <end position="42"/>
    </location>
</feature>
<accession>A0ABR6GMI2</accession>
<keyword evidence="1" id="KW-1133">Transmembrane helix</keyword>
<keyword evidence="1" id="KW-0472">Membrane</keyword>